<feature type="domain" description="C2H2-type" evidence="6">
    <location>
        <begin position="265"/>
        <end position="295"/>
    </location>
</feature>
<dbReference type="SUPFAM" id="SSF57667">
    <property type="entry name" value="beta-beta-alpha zinc fingers"/>
    <property type="match status" value="2"/>
</dbReference>
<feature type="compositionally biased region" description="Low complexity" evidence="5">
    <location>
        <begin position="1"/>
        <end position="16"/>
    </location>
</feature>
<dbReference type="OrthoDB" id="6910977at2759"/>
<feature type="compositionally biased region" description="Polar residues" evidence="5">
    <location>
        <begin position="17"/>
        <end position="27"/>
    </location>
</feature>
<sequence length="375" mass="42114">MELSPPSLSRSPVSSPNTCSPQNNLSDYPSPDLLDSHYRITSIYEGVCGGMDPNLDPVTSLPALDTMTSADWPGTTSAGLPNVMSVDYDAFANYEQSIPAYGHDMYSAHGQQSPQLLHRTLSRTSVTSSRPSPMPRIKMEGEYTEVSDYPSPRSAQALPIEVGNYNSHPGSSGYLSDPASNWLKSEYNNHAESDQLHSSSQGLVPSDQPRQYRPPRAIRRHPRRLTTKDEAVFHCRVEGCGKMFSRSYNYKAHMETHDENREYPFPCPVSDCSKRFVRKTDLARHHQSVHMKKKNHRCDYCGRMFARKDTLRRHMEDGCPKRFDIGTLDLRQEGYNSPHRGQLAPLAQLPPIQPGSPNQNLLAPVPSLARRQFGD</sequence>
<feature type="compositionally biased region" description="Low complexity" evidence="5">
    <location>
        <begin position="121"/>
        <end position="131"/>
    </location>
</feature>
<dbReference type="InterPro" id="IPR013087">
    <property type="entry name" value="Znf_C2H2_type"/>
</dbReference>
<dbReference type="GeneID" id="63780089"/>
<feature type="domain" description="C2H2-type" evidence="6">
    <location>
        <begin position="233"/>
        <end position="262"/>
    </location>
</feature>
<keyword evidence="8" id="KW-1185">Reference proteome</keyword>
<dbReference type="PROSITE" id="PS50157">
    <property type="entry name" value="ZINC_FINGER_C2H2_2"/>
    <property type="match status" value="3"/>
</dbReference>
<evidence type="ECO:0000256" key="1">
    <source>
        <dbReference type="ARBA" id="ARBA00022723"/>
    </source>
</evidence>
<evidence type="ECO:0000313" key="7">
    <source>
        <dbReference type="EMBL" id="ORY64255.1"/>
    </source>
</evidence>
<evidence type="ECO:0000256" key="3">
    <source>
        <dbReference type="ARBA" id="ARBA00022833"/>
    </source>
</evidence>
<gene>
    <name evidence="7" type="ORF">BCR38DRAFT_485393</name>
</gene>
<evidence type="ECO:0000256" key="4">
    <source>
        <dbReference type="PROSITE-ProRule" id="PRU00042"/>
    </source>
</evidence>
<evidence type="ECO:0000256" key="2">
    <source>
        <dbReference type="ARBA" id="ARBA00022771"/>
    </source>
</evidence>
<dbReference type="AlphaFoldDB" id="A0A1Y2E057"/>
<accession>A0A1Y2E057</accession>
<dbReference type="Proteomes" id="UP000193689">
    <property type="component" value="Unassembled WGS sequence"/>
</dbReference>
<feature type="region of interest" description="Disordered" evidence="5">
    <location>
        <begin position="334"/>
        <end position="375"/>
    </location>
</feature>
<dbReference type="Gene3D" id="3.30.160.60">
    <property type="entry name" value="Classic Zinc Finger"/>
    <property type="match status" value="3"/>
</dbReference>
<protein>
    <recommendedName>
        <fullName evidence="6">C2H2-type domain-containing protein</fullName>
    </recommendedName>
</protein>
<evidence type="ECO:0000256" key="5">
    <source>
        <dbReference type="SAM" id="MobiDB-lite"/>
    </source>
</evidence>
<dbReference type="RefSeq" id="XP_040715669.1">
    <property type="nucleotide sequence ID" value="XM_040863877.1"/>
</dbReference>
<keyword evidence="3" id="KW-0862">Zinc</keyword>
<name>A0A1Y2E057_9PEZI</name>
<dbReference type="SMART" id="SM00355">
    <property type="entry name" value="ZnF_C2H2"/>
    <property type="match status" value="3"/>
</dbReference>
<feature type="region of interest" description="Disordered" evidence="5">
    <location>
        <begin position="121"/>
        <end position="152"/>
    </location>
</feature>
<evidence type="ECO:0000313" key="8">
    <source>
        <dbReference type="Proteomes" id="UP000193689"/>
    </source>
</evidence>
<feature type="region of interest" description="Disordered" evidence="5">
    <location>
        <begin position="1"/>
        <end position="31"/>
    </location>
</feature>
<organism evidence="7 8">
    <name type="scientific">Pseudomassariella vexata</name>
    <dbReference type="NCBI Taxonomy" id="1141098"/>
    <lineage>
        <taxon>Eukaryota</taxon>
        <taxon>Fungi</taxon>
        <taxon>Dikarya</taxon>
        <taxon>Ascomycota</taxon>
        <taxon>Pezizomycotina</taxon>
        <taxon>Sordariomycetes</taxon>
        <taxon>Xylariomycetidae</taxon>
        <taxon>Amphisphaeriales</taxon>
        <taxon>Pseudomassariaceae</taxon>
        <taxon>Pseudomassariella</taxon>
    </lineage>
</organism>
<proteinExistence type="predicted"/>
<dbReference type="GO" id="GO:0008270">
    <property type="term" value="F:zinc ion binding"/>
    <property type="evidence" value="ECO:0007669"/>
    <property type="project" value="UniProtKB-KW"/>
</dbReference>
<dbReference type="PANTHER" id="PTHR23235">
    <property type="entry name" value="KRUEPPEL-LIKE TRANSCRIPTION FACTOR"/>
    <property type="match status" value="1"/>
</dbReference>
<feature type="domain" description="C2H2-type" evidence="6">
    <location>
        <begin position="296"/>
        <end position="315"/>
    </location>
</feature>
<keyword evidence="1" id="KW-0479">Metal-binding</keyword>
<dbReference type="InterPro" id="IPR036236">
    <property type="entry name" value="Znf_C2H2_sf"/>
</dbReference>
<dbReference type="Pfam" id="PF00096">
    <property type="entry name" value="zf-C2H2"/>
    <property type="match status" value="3"/>
</dbReference>
<dbReference type="InParanoid" id="A0A1Y2E057"/>
<keyword evidence="2 4" id="KW-0863">Zinc-finger</keyword>
<dbReference type="EMBL" id="MCFJ01000007">
    <property type="protein sequence ID" value="ORY64255.1"/>
    <property type="molecule type" value="Genomic_DNA"/>
</dbReference>
<feature type="region of interest" description="Disordered" evidence="5">
    <location>
        <begin position="192"/>
        <end position="219"/>
    </location>
</feature>
<dbReference type="PROSITE" id="PS00028">
    <property type="entry name" value="ZINC_FINGER_C2H2_1"/>
    <property type="match status" value="2"/>
</dbReference>
<comment type="caution">
    <text evidence="7">The sequence shown here is derived from an EMBL/GenBank/DDBJ whole genome shotgun (WGS) entry which is preliminary data.</text>
</comment>
<dbReference type="STRING" id="1141098.A0A1Y2E057"/>
<reference evidence="7 8" key="1">
    <citation type="submission" date="2016-07" db="EMBL/GenBank/DDBJ databases">
        <title>Pervasive Adenine N6-methylation of Active Genes in Fungi.</title>
        <authorList>
            <consortium name="DOE Joint Genome Institute"/>
            <person name="Mondo S.J."/>
            <person name="Dannebaum R.O."/>
            <person name="Kuo R.C."/>
            <person name="Labutti K."/>
            <person name="Haridas S."/>
            <person name="Kuo A."/>
            <person name="Salamov A."/>
            <person name="Ahrendt S.R."/>
            <person name="Lipzen A."/>
            <person name="Sullivan W."/>
            <person name="Andreopoulos W.B."/>
            <person name="Clum A."/>
            <person name="Lindquist E."/>
            <person name="Daum C."/>
            <person name="Ramamoorthy G.K."/>
            <person name="Gryganskyi A."/>
            <person name="Culley D."/>
            <person name="Magnuson J.K."/>
            <person name="James T.Y."/>
            <person name="O'Malley M.A."/>
            <person name="Stajich J.E."/>
            <person name="Spatafora J.W."/>
            <person name="Visel A."/>
            <person name="Grigoriev I.V."/>
        </authorList>
    </citation>
    <scope>NUCLEOTIDE SEQUENCE [LARGE SCALE GENOMIC DNA]</scope>
    <source>
        <strain evidence="7 8">CBS 129021</strain>
    </source>
</reference>
<evidence type="ECO:0000259" key="6">
    <source>
        <dbReference type="PROSITE" id="PS50157"/>
    </source>
</evidence>